<keyword evidence="1" id="KW-0808">Transferase</keyword>
<dbReference type="AlphaFoldDB" id="A0A6N6MI46"/>
<name>A0A6N6MI46_9FLAO</name>
<keyword evidence="2" id="KW-1185">Reference proteome</keyword>
<dbReference type="Gene3D" id="3.30.230.10">
    <property type="match status" value="1"/>
</dbReference>
<gene>
    <name evidence="1" type="ORF">F6U93_04085</name>
</gene>
<reference evidence="1 2" key="1">
    <citation type="submission" date="2019-09" db="EMBL/GenBank/DDBJ databases">
        <authorList>
            <person name="Cao W.R."/>
        </authorList>
    </citation>
    <scope>NUCLEOTIDE SEQUENCE [LARGE SCALE GENOMIC DNA]</scope>
    <source>
        <strain evidence="1 2">B1N29</strain>
    </source>
</reference>
<protein>
    <submittedName>
        <fullName evidence="1">GHMP kinase</fullName>
    </submittedName>
</protein>
<dbReference type="SUPFAM" id="SSF54211">
    <property type="entry name" value="Ribosomal protein S5 domain 2-like"/>
    <property type="match status" value="1"/>
</dbReference>
<dbReference type="Proteomes" id="UP000441333">
    <property type="component" value="Unassembled WGS sequence"/>
</dbReference>
<dbReference type="InterPro" id="IPR020568">
    <property type="entry name" value="Ribosomal_Su5_D2-typ_SF"/>
</dbReference>
<dbReference type="GO" id="GO:0016301">
    <property type="term" value="F:kinase activity"/>
    <property type="evidence" value="ECO:0007669"/>
    <property type="project" value="UniProtKB-KW"/>
</dbReference>
<dbReference type="EMBL" id="WAAT01000028">
    <property type="protein sequence ID" value="KAB1069191.1"/>
    <property type="molecule type" value="Genomic_DNA"/>
</dbReference>
<proteinExistence type="predicted"/>
<accession>A0A6N6MI46</accession>
<sequence length="302" mass="34477">MFDSNTFYSNGKLLISGEYVVLDGAVSLAVPTKYGQSLSITPIAESKIIWTSYDHENHIWFEGTFSLENFSTEEDNDISKRIIQILKAAKTLNPQFLSASEGFEIKTRLDFPRNWGLGTSSTLINNIAHWANIDAYQLLEQTFGGSGYDIACAENDTPIRYQLLKKKPAVKQVDFNPPFKKNLYFVHLNKKQNSREGIKHYKEAKSTSQFSMETINNITSKMIRATKLEEFQELMQFHEDYISEITKQTPVKDVYFQDFDGAIKSLGAWGGDFVLVASEKDPTPYFKAKKFETIISYEDMVL</sequence>
<evidence type="ECO:0000313" key="2">
    <source>
        <dbReference type="Proteomes" id="UP000441333"/>
    </source>
</evidence>
<evidence type="ECO:0000313" key="1">
    <source>
        <dbReference type="EMBL" id="KAB1069191.1"/>
    </source>
</evidence>
<dbReference type="NCBIfam" id="NF040656">
    <property type="entry name" value="GHMP_GYDIA"/>
    <property type="match status" value="1"/>
</dbReference>
<dbReference type="InterPro" id="IPR014721">
    <property type="entry name" value="Ribsml_uS5_D2-typ_fold_subgr"/>
</dbReference>
<keyword evidence="1" id="KW-0418">Kinase</keyword>
<comment type="caution">
    <text evidence="1">The sequence shown here is derived from an EMBL/GenBank/DDBJ whole genome shotgun (WGS) entry which is preliminary data.</text>
</comment>
<dbReference type="InterPro" id="IPR047765">
    <property type="entry name" value="GHMP_GYDIA-like"/>
</dbReference>
<organism evidence="1 2">
    <name type="scientific">Pseudotamlana haliotis</name>
    <dbReference type="NCBI Taxonomy" id="2614804"/>
    <lineage>
        <taxon>Bacteria</taxon>
        <taxon>Pseudomonadati</taxon>
        <taxon>Bacteroidota</taxon>
        <taxon>Flavobacteriia</taxon>
        <taxon>Flavobacteriales</taxon>
        <taxon>Flavobacteriaceae</taxon>
        <taxon>Pseudotamlana</taxon>
    </lineage>
</organism>